<evidence type="ECO:0000256" key="3">
    <source>
        <dbReference type="ARBA" id="ARBA00022553"/>
    </source>
</evidence>
<dbReference type="EMBL" id="JAKELO010000002">
    <property type="protein sequence ID" value="MDE4908297.1"/>
    <property type="molecule type" value="Genomic_DNA"/>
</dbReference>
<dbReference type="InterPro" id="IPR000014">
    <property type="entry name" value="PAS"/>
</dbReference>
<dbReference type="PROSITE" id="PS50113">
    <property type="entry name" value="PAC"/>
    <property type="match status" value="1"/>
</dbReference>
<dbReference type="Gene3D" id="3.30.565.10">
    <property type="entry name" value="Histidine kinase-like ATPase, C-terminal domain"/>
    <property type="match status" value="1"/>
</dbReference>
<evidence type="ECO:0000256" key="5">
    <source>
        <dbReference type="ARBA" id="ARBA00022777"/>
    </source>
</evidence>
<evidence type="ECO:0000313" key="10">
    <source>
        <dbReference type="Proteomes" id="UP001143747"/>
    </source>
</evidence>
<keyword evidence="4" id="KW-0808">Transferase</keyword>
<dbReference type="SUPFAM" id="SSF55785">
    <property type="entry name" value="PYP-like sensor domain (PAS domain)"/>
    <property type="match status" value="2"/>
</dbReference>
<dbReference type="SMART" id="SM00387">
    <property type="entry name" value="HATPase_c"/>
    <property type="match status" value="1"/>
</dbReference>
<dbReference type="SMART" id="SM00091">
    <property type="entry name" value="PAS"/>
    <property type="match status" value="2"/>
</dbReference>
<feature type="domain" description="PAC" evidence="8">
    <location>
        <begin position="210"/>
        <end position="263"/>
    </location>
</feature>
<dbReference type="SUPFAM" id="SSF55874">
    <property type="entry name" value="ATPase domain of HSP90 chaperone/DNA topoisomerase II/histidine kinase"/>
    <property type="match status" value="1"/>
</dbReference>
<protein>
    <recommendedName>
        <fullName evidence="2">histidine kinase</fullName>
        <ecNumber evidence="2">2.7.13.3</ecNumber>
    </recommendedName>
</protein>
<dbReference type="InterPro" id="IPR013655">
    <property type="entry name" value="PAS_fold_3"/>
</dbReference>
<accession>A0A9Q4KT37</accession>
<evidence type="ECO:0000256" key="2">
    <source>
        <dbReference type="ARBA" id="ARBA00012438"/>
    </source>
</evidence>
<dbReference type="InterPro" id="IPR052162">
    <property type="entry name" value="Sensor_kinase/Photoreceptor"/>
</dbReference>
<comment type="catalytic activity">
    <reaction evidence="1">
        <text>ATP + protein L-histidine = ADP + protein N-phospho-L-histidine.</text>
        <dbReference type="EC" id="2.7.13.3"/>
    </reaction>
</comment>
<dbReference type="NCBIfam" id="TIGR00229">
    <property type="entry name" value="sensory_box"/>
    <property type="match status" value="1"/>
</dbReference>
<sequence length="485" mass="54361">MSVRESMPLPDICRGFCENAPHAMLIADVGGKIIWANAAAARTLGKESLDDLFQKPFCSFLFSIRVGSWGDLSSRIRETGTFSYSALPSGLMNAGTSLDVMVSCATEDEKERYFIYLTPVSGTVNAPCSTRSDEERLDLALQCADLGTWDMNLRSGEMIVDGRWARMVGYRLEDLLPLTSERFMQYVHPDDRDAFFSLFSGWSKGKNPTGSHEMRLQHKNGTWVWIRSQWQVFWSPEDEPVLRVVGVHQDITDAVKINDAIREAQKKITTLSSVTRHDILNQVTVIRMLFDIMEMTGEVPVDSDTWVQLSKINDAAVTIERQIGFTRDYEDLGSQPPAWQDIGNLVILMGGMSEFTHLTVTCTCKSLMVYADPMLERVVHELFMNAVQHGGDVTTLTVSCRTEEDGTAVIDVSDDGIGITDDRKNKVFSRGIGIQTRYGLYLSREILSVTGITIRETGTEGNGAVFSLFVPQQNWKMRRNHHIPS</sequence>
<dbReference type="AlphaFoldDB" id="A0A9Q4KT37"/>
<dbReference type="CDD" id="cd00130">
    <property type="entry name" value="PAS"/>
    <property type="match status" value="1"/>
</dbReference>
<keyword evidence="10" id="KW-1185">Reference proteome</keyword>
<reference evidence="9" key="1">
    <citation type="submission" date="2022-01" db="EMBL/GenBank/DDBJ databases">
        <title>Draft genome of Methanogenium marinum DSM 15558.</title>
        <authorList>
            <person name="Chen S.-C."/>
            <person name="You Y.-T."/>
        </authorList>
    </citation>
    <scope>NUCLEOTIDE SEQUENCE</scope>
    <source>
        <strain evidence="9">DSM 15558</strain>
    </source>
</reference>
<dbReference type="PROSITE" id="PS50109">
    <property type="entry name" value="HIS_KIN"/>
    <property type="match status" value="1"/>
</dbReference>
<organism evidence="9 10">
    <name type="scientific">Methanogenium marinum</name>
    <dbReference type="NCBI Taxonomy" id="348610"/>
    <lineage>
        <taxon>Archaea</taxon>
        <taxon>Methanobacteriati</taxon>
        <taxon>Methanobacteriota</taxon>
        <taxon>Stenosarchaea group</taxon>
        <taxon>Methanomicrobia</taxon>
        <taxon>Methanomicrobiales</taxon>
        <taxon>Methanomicrobiaceae</taxon>
        <taxon>Methanogenium</taxon>
    </lineage>
</organism>
<dbReference type="InterPro" id="IPR035965">
    <property type="entry name" value="PAS-like_dom_sf"/>
</dbReference>
<dbReference type="InterPro" id="IPR003594">
    <property type="entry name" value="HATPase_dom"/>
</dbReference>
<evidence type="ECO:0000259" key="6">
    <source>
        <dbReference type="PROSITE" id="PS50109"/>
    </source>
</evidence>
<evidence type="ECO:0000259" key="8">
    <source>
        <dbReference type="PROSITE" id="PS50113"/>
    </source>
</evidence>
<dbReference type="InterPro" id="IPR036890">
    <property type="entry name" value="HATPase_C_sf"/>
</dbReference>
<dbReference type="InterPro" id="IPR001610">
    <property type="entry name" value="PAC"/>
</dbReference>
<feature type="domain" description="Histidine kinase" evidence="6">
    <location>
        <begin position="375"/>
        <end position="474"/>
    </location>
</feature>
<proteinExistence type="predicted"/>
<dbReference type="InterPro" id="IPR005467">
    <property type="entry name" value="His_kinase_dom"/>
</dbReference>
<dbReference type="PANTHER" id="PTHR43304">
    <property type="entry name" value="PHYTOCHROME-LIKE PROTEIN CPH1"/>
    <property type="match status" value="1"/>
</dbReference>
<gene>
    <name evidence="9" type="ORF">L0665_06695</name>
</gene>
<keyword evidence="5" id="KW-0418">Kinase</keyword>
<dbReference type="PROSITE" id="PS50112">
    <property type="entry name" value="PAS"/>
    <property type="match status" value="1"/>
</dbReference>
<comment type="caution">
    <text evidence="9">The sequence shown here is derived from an EMBL/GenBank/DDBJ whole genome shotgun (WGS) entry which is preliminary data.</text>
</comment>
<dbReference type="EC" id="2.7.13.3" evidence="2"/>
<evidence type="ECO:0000259" key="7">
    <source>
        <dbReference type="PROSITE" id="PS50112"/>
    </source>
</evidence>
<dbReference type="PANTHER" id="PTHR43304:SF1">
    <property type="entry name" value="PAC DOMAIN-CONTAINING PROTEIN"/>
    <property type="match status" value="1"/>
</dbReference>
<dbReference type="SMART" id="SM00086">
    <property type="entry name" value="PAC"/>
    <property type="match status" value="1"/>
</dbReference>
<evidence type="ECO:0000256" key="4">
    <source>
        <dbReference type="ARBA" id="ARBA00022679"/>
    </source>
</evidence>
<name>A0A9Q4KT37_9EURY</name>
<dbReference type="GO" id="GO:0004673">
    <property type="term" value="F:protein histidine kinase activity"/>
    <property type="evidence" value="ECO:0007669"/>
    <property type="project" value="UniProtKB-EC"/>
</dbReference>
<evidence type="ECO:0000256" key="1">
    <source>
        <dbReference type="ARBA" id="ARBA00000085"/>
    </source>
</evidence>
<dbReference type="Gene3D" id="3.30.450.20">
    <property type="entry name" value="PAS domain"/>
    <property type="match status" value="2"/>
</dbReference>
<evidence type="ECO:0000313" key="9">
    <source>
        <dbReference type="EMBL" id="MDE4908297.1"/>
    </source>
</evidence>
<keyword evidence="3" id="KW-0597">Phosphoprotein</keyword>
<dbReference type="Proteomes" id="UP001143747">
    <property type="component" value="Unassembled WGS sequence"/>
</dbReference>
<feature type="domain" description="PAS" evidence="7">
    <location>
        <begin position="133"/>
        <end position="193"/>
    </location>
</feature>
<dbReference type="RefSeq" id="WP_274924929.1">
    <property type="nucleotide sequence ID" value="NZ_JAKELO010000002.1"/>
</dbReference>
<dbReference type="InterPro" id="IPR000700">
    <property type="entry name" value="PAS-assoc_C"/>
</dbReference>
<dbReference type="Pfam" id="PF02518">
    <property type="entry name" value="HATPase_c"/>
    <property type="match status" value="1"/>
</dbReference>
<dbReference type="Pfam" id="PF13188">
    <property type="entry name" value="PAS_8"/>
    <property type="match status" value="1"/>
</dbReference>
<dbReference type="Pfam" id="PF08447">
    <property type="entry name" value="PAS_3"/>
    <property type="match status" value="1"/>
</dbReference>